<reference evidence="6 7" key="1">
    <citation type="journal article" date="2019" name="Int. J. Syst. Evol. Microbiol.">
        <title>The Global Catalogue of Microorganisms (GCM) 10K type strain sequencing project: providing services to taxonomists for standard genome sequencing and annotation.</title>
        <authorList>
            <consortium name="The Broad Institute Genomics Platform"/>
            <consortium name="The Broad Institute Genome Sequencing Center for Infectious Disease"/>
            <person name="Wu L."/>
            <person name="Ma J."/>
        </authorList>
    </citation>
    <scope>NUCLEOTIDE SEQUENCE [LARGE SCALE GENOMIC DNA]</scope>
    <source>
        <strain evidence="6 7">JCM 16014</strain>
    </source>
</reference>
<dbReference type="EMBL" id="BAAAQN010000076">
    <property type="protein sequence ID" value="GAA2059736.1"/>
    <property type="molecule type" value="Genomic_DNA"/>
</dbReference>
<evidence type="ECO:0000313" key="6">
    <source>
        <dbReference type="EMBL" id="GAA2059736.1"/>
    </source>
</evidence>
<sequence>MGPGAFGPPGGGFAADGGEAGIGGAAPPDDQARPARPARQADGHALPVHAAGGAEFGGTDFGGTDFGGTDFGGAAARPGFELGAFELGDERERRAEPDDPTLDPSASGEFQLAPADVDLPHHAPDAPVPAAGEAFATGLGGSAVSPAPALFGPLSVVEAVQVLAARPDAVIIAGGTVAMPEITSGRRHPGAIVTLHRCAELRGWSPGPGEVLLHAGLTLTEMQRQELRAQVPAVAQAARTVGSPHIRAAATLGGNLMVGPASADLPVVLAALGAEVLVASVGGVRTVSVFDFYDRDGVPQLTPGELIVGARVPVVRGMQGFMKIGVRGGTSRAILSTTLAVDPARRSATCVVGAMAQAALPSGAGRAGLPTLLRADHADRWLADQVDWDAGAIADPAVYETFGRLVAESLVYGDGSGTVGGGGDPYRRKAAEICARRLLLRALPPLGWLDQVRELQRRADFQRAIQRVERAEQAKSQE</sequence>
<feature type="region of interest" description="Disordered" evidence="4">
    <location>
        <begin position="1"/>
        <end position="53"/>
    </location>
</feature>
<proteinExistence type="predicted"/>
<keyword evidence="1" id="KW-0285">Flavoprotein</keyword>
<dbReference type="InterPro" id="IPR051312">
    <property type="entry name" value="Diverse_Substr_Oxidored"/>
</dbReference>
<evidence type="ECO:0000256" key="4">
    <source>
        <dbReference type="SAM" id="MobiDB-lite"/>
    </source>
</evidence>
<evidence type="ECO:0000256" key="3">
    <source>
        <dbReference type="ARBA" id="ARBA00023002"/>
    </source>
</evidence>
<comment type="caution">
    <text evidence="6">The sequence shown here is derived from an EMBL/GenBank/DDBJ whole genome shotgun (WGS) entry which is preliminary data.</text>
</comment>
<keyword evidence="3" id="KW-0560">Oxidoreductase</keyword>
<dbReference type="Gene3D" id="3.30.465.10">
    <property type="match status" value="1"/>
</dbReference>
<dbReference type="InterPro" id="IPR036318">
    <property type="entry name" value="FAD-bd_PCMH-like_sf"/>
</dbReference>
<feature type="domain" description="FAD-binding PCMH-type" evidence="5">
    <location>
        <begin position="143"/>
        <end position="317"/>
    </location>
</feature>
<organism evidence="6 7">
    <name type="scientific">Catenulispora yoronensis</name>
    <dbReference type="NCBI Taxonomy" id="450799"/>
    <lineage>
        <taxon>Bacteria</taxon>
        <taxon>Bacillati</taxon>
        <taxon>Actinomycetota</taxon>
        <taxon>Actinomycetes</taxon>
        <taxon>Catenulisporales</taxon>
        <taxon>Catenulisporaceae</taxon>
        <taxon>Catenulispora</taxon>
    </lineage>
</organism>
<dbReference type="InterPro" id="IPR002346">
    <property type="entry name" value="Mopterin_DH_FAD-bd"/>
</dbReference>
<accession>A0ABN2VIK6</accession>
<evidence type="ECO:0000256" key="2">
    <source>
        <dbReference type="ARBA" id="ARBA00022827"/>
    </source>
</evidence>
<keyword evidence="2" id="KW-0274">FAD</keyword>
<feature type="compositionally biased region" description="Gly residues" evidence="4">
    <location>
        <begin position="1"/>
        <end position="24"/>
    </location>
</feature>
<evidence type="ECO:0000256" key="1">
    <source>
        <dbReference type="ARBA" id="ARBA00022630"/>
    </source>
</evidence>
<protein>
    <recommendedName>
        <fullName evidence="5">FAD-binding PCMH-type domain-containing protein</fullName>
    </recommendedName>
</protein>
<dbReference type="PROSITE" id="PS51387">
    <property type="entry name" value="FAD_PCMH"/>
    <property type="match status" value="1"/>
</dbReference>
<dbReference type="RefSeq" id="WP_344671210.1">
    <property type="nucleotide sequence ID" value="NZ_BAAAQN010000076.1"/>
</dbReference>
<evidence type="ECO:0000259" key="5">
    <source>
        <dbReference type="PROSITE" id="PS51387"/>
    </source>
</evidence>
<dbReference type="InterPro" id="IPR016167">
    <property type="entry name" value="FAD-bd_PCMH_sub1"/>
</dbReference>
<evidence type="ECO:0000313" key="7">
    <source>
        <dbReference type="Proteomes" id="UP001500751"/>
    </source>
</evidence>
<dbReference type="Gene3D" id="3.30.43.10">
    <property type="entry name" value="Uridine Diphospho-n-acetylenolpyruvylglucosamine Reductase, domain 2"/>
    <property type="match status" value="1"/>
</dbReference>
<dbReference type="InterPro" id="IPR016166">
    <property type="entry name" value="FAD-bd_PCMH"/>
</dbReference>
<dbReference type="InterPro" id="IPR016169">
    <property type="entry name" value="FAD-bd_PCMH_sub2"/>
</dbReference>
<keyword evidence="7" id="KW-1185">Reference proteome</keyword>
<dbReference type="PANTHER" id="PTHR42659">
    <property type="entry name" value="XANTHINE DEHYDROGENASE SUBUNIT C-RELATED"/>
    <property type="match status" value="1"/>
</dbReference>
<dbReference type="Proteomes" id="UP001500751">
    <property type="component" value="Unassembled WGS sequence"/>
</dbReference>
<name>A0ABN2VIK6_9ACTN</name>
<dbReference type="Pfam" id="PF00941">
    <property type="entry name" value="FAD_binding_5"/>
    <property type="match status" value="1"/>
</dbReference>
<gene>
    <name evidence="6" type="ORF">GCM10009839_82750</name>
</gene>
<dbReference type="SUPFAM" id="SSF56176">
    <property type="entry name" value="FAD-binding/transporter-associated domain-like"/>
    <property type="match status" value="1"/>
</dbReference>
<feature type="compositionally biased region" description="Low complexity" evidence="4">
    <location>
        <begin position="25"/>
        <end position="40"/>
    </location>
</feature>
<dbReference type="PANTHER" id="PTHR42659:SF2">
    <property type="entry name" value="XANTHINE DEHYDROGENASE SUBUNIT C-RELATED"/>
    <property type="match status" value="1"/>
</dbReference>